<gene>
    <name evidence="1" type="ORF">BTBSAS_40149</name>
</gene>
<dbReference type="EMBL" id="OUNC01000034">
    <property type="protein sequence ID" value="SPP29126.1"/>
    <property type="molecule type" value="Genomic_DNA"/>
</dbReference>
<evidence type="ECO:0000313" key="2">
    <source>
        <dbReference type="Proteomes" id="UP000270190"/>
    </source>
</evidence>
<proteinExistence type="predicted"/>
<dbReference type="Proteomes" id="UP000270190">
    <property type="component" value="Unassembled WGS sequence"/>
</dbReference>
<sequence>MSTTKNISFTWPINYKITYLVFCEQNNLSSSFPLGFIA</sequence>
<name>A0A2X0Q7D4_BROTH</name>
<organism evidence="1 2">
    <name type="scientific">Brochothrix thermosphacta</name>
    <name type="common">Microbacterium thermosphactum</name>
    <dbReference type="NCBI Taxonomy" id="2756"/>
    <lineage>
        <taxon>Bacteria</taxon>
        <taxon>Bacillati</taxon>
        <taxon>Bacillota</taxon>
        <taxon>Bacilli</taxon>
        <taxon>Bacillales</taxon>
        <taxon>Listeriaceae</taxon>
        <taxon>Brochothrix</taxon>
    </lineage>
</organism>
<dbReference type="AlphaFoldDB" id="A0A2X0Q7D4"/>
<protein>
    <submittedName>
        <fullName evidence="1">Uncharacterized protein</fullName>
    </submittedName>
</protein>
<accession>A0A2X0Q7D4</accession>
<reference evidence="2" key="1">
    <citation type="submission" date="2018-04" db="EMBL/GenBank/DDBJ databases">
        <authorList>
            <person name="Illikoud N."/>
        </authorList>
    </citation>
    <scope>NUCLEOTIDE SEQUENCE [LARGE SCALE GENOMIC DNA]</scope>
</reference>
<evidence type="ECO:0000313" key="1">
    <source>
        <dbReference type="EMBL" id="SPP29126.1"/>
    </source>
</evidence>